<dbReference type="Proteomes" id="UP001140096">
    <property type="component" value="Unassembled WGS sequence"/>
</dbReference>
<accession>A0ACC1LI76</accession>
<protein>
    <submittedName>
        <fullName evidence="1">Uncharacterized protein</fullName>
    </submittedName>
</protein>
<gene>
    <name evidence="1" type="ORF">H4S07_003412</name>
</gene>
<name>A0ACC1LI76_9FUNG</name>
<evidence type="ECO:0000313" key="2">
    <source>
        <dbReference type="Proteomes" id="UP001140096"/>
    </source>
</evidence>
<organism evidence="1 2">
    <name type="scientific">Coemansia furcata</name>
    <dbReference type="NCBI Taxonomy" id="417177"/>
    <lineage>
        <taxon>Eukaryota</taxon>
        <taxon>Fungi</taxon>
        <taxon>Fungi incertae sedis</taxon>
        <taxon>Zoopagomycota</taxon>
        <taxon>Kickxellomycotina</taxon>
        <taxon>Kickxellomycetes</taxon>
        <taxon>Kickxellales</taxon>
        <taxon>Kickxellaceae</taxon>
        <taxon>Coemansia</taxon>
    </lineage>
</organism>
<proteinExistence type="predicted"/>
<dbReference type="EMBL" id="JANBUP010001096">
    <property type="protein sequence ID" value="KAJ2808489.1"/>
    <property type="molecule type" value="Genomic_DNA"/>
</dbReference>
<comment type="caution">
    <text evidence="1">The sequence shown here is derived from an EMBL/GenBank/DDBJ whole genome shotgun (WGS) entry which is preliminary data.</text>
</comment>
<keyword evidence="2" id="KW-1185">Reference proteome</keyword>
<sequence length="311" mass="35609">MGPLLRPITTLSVLLLLVLSALASSGDRQPAFQACVRSCIARDCAPTAPPLPLHLRALWWTCSSNCDYECQRQLTQEGSVHQYHGKWPFVRVLGIQEPASVIFSLLNGAMHVRSWRAVRHLPLRHPMRRWLSVFVVIGTWSWLCSAVFHTRDFPLTEKLDYFSAGFNVLYIFFLGSTRMLRLATWRQTRVVALCCAIPYVLHVAYLSLVSFDYDYNMKANAMVGLLSNLVWFVVAAQARRNGQPFWWRPLALILLMDAAFSLEAFDFPPVLDALDAHALWHAATIPLIPLWYDYLVKDAKWDSHLEQHKEK</sequence>
<evidence type="ECO:0000313" key="1">
    <source>
        <dbReference type="EMBL" id="KAJ2808489.1"/>
    </source>
</evidence>
<reference evidence="1" key="1">
    <citation type="submission" date="2022-07" db="EMBL/GenBank/DDBJ databases">
        <title>Phylogenomic reconstructions and comparative analyses of Kickxellomycotina fungi.</title>
        <authorList>
            <person name="Reynolds N.K."/>
            <person name="Stajich J.E."/>
            <person name="Barry K."/>
            <person name="Grigoriev I.V."/>
            <person name="Crous P."/>
            <person name="Smith M.E."/>
        </authorList>
    </citation>
    <scope>NUCLEOTIDE SEQUENCE</scope>
    <source>
        <strain evidence="1">CBS 102833</strain>
    </source>
</reference>